<reference evidence="2" key="1">
    <citation type="submission" date="2016-10" db="EMBL/GenBank/DDBJ databases">
        <authorList>
            <person name="Varghese N."/>
        </authorList>
    </citation>
    <scope>NUCLEOTIDE SEQUENCE [LARGE SCALE GENOMIC DNA]</scope>
    <source>
        <strain evidence="2">92MFCol6.1</strain>
    </source>
</reference>
<evidence type="ECO:0000313" key="2">
    <source>
        <dbReference type="Proteomes" id="UP000191133"/>
    </source>
</evidence>
<dbReference type="Proteomes" id="UP000191133">
    <property type="component" value="Unassembled WGS sequence"/>
</dbReference>
<evidence type="ECO:0000313" key="1">
    <source>
        <dbReference type="EMBL" id="SLM24891.1"/>
    </source>
</evidence>
<proteinExistence type="predicted"/>
<protein>
    <submittedName>
        <fullName evidence="1">Uncharacterized protein</fullName>
    </submittedName>
</protein>
<accession>A0A1W1H074</accession>
<dbReference type="RefSeq" id="WP_080149759.1">
    <property type="nucleotide sequence ID" value="NZ_FWEU01000003.1"/>
</dbReference>
<gene>
    <name evidence="1" type="ORF">SAMN04488690_2619</name>
</gene>
<dbReference type="AlphaFoldDB" id="A0A1W1H074"/>
<sequence length="91" mass="9929">MSEAIPEIVQRLEACETSLEAHRGYLKAFEYGLRAAVITHPRPEELCRVWTQLLPGIAEKHSGDGGAIYTAALQQALALLTDQIGAPNQET</sequence>
<organism evidence="1 2">
    <name type="scientific">Stenotrophomonas indicatrix</name>
    <dbReference type="NCBI Taxonomy" id="2045451"/>
    <lineage>
        <taxon>Bacteria</taxon>
        <taxon>Pseudomonadati</taxon>
        <taxon>Pseudomonadota</taxon>
        <taxon>Gammaproteobacteria</taxon>
        <taxon>Lysobacterales</taxon>
        <taxon>Lysobacteraceae</taxon>
        <taxon>Stenotrophomonas</taxon>
    </lineage>
</organism>
<dbReference type="EMBL" id="FWEU01000003">
    <property type="protein sequence ID" value="SLM24891.1"/>
    <property type="molecule type" value="Genomic_DNA"/>
</dbReference>
<name>A0A1W1H074_9GAMM</name>